<dbReference type="PANTHER" id="PTHR20908:SF1">
    <property type="entry name" value="LD15586P"/>
    <property type="match status" value="1"/>
</dbReference>
<organism evidence="1 2">
    <name type="scientific">Euphydryas editha</name>
    <name type="common">Edith's checkerspot</name>
    <dbReference type="NCBI Taxonomy" id="104508"/>
    <lineage>
        <taxon>Eukaryota</taxon>
        <taxon>Metazoa</taxon>
        <taxon>Ecdysozoa</taxon>
        <taxon>Arthropoda</taxon>
        <taxon>Hexapoda</taxon>
        <taxon>Insecta</taxon>
        <taxon>Pterygota</taxon>
        <taxon>Neoptera</taxon>
        <taxon>Endopterygota</taxon>
        <taxon>Lepidoptera</taxon>
        <taxon>Glossata</taxon>
        <taxon>Ditrysia</taxon>
        <taxon>Papilionoidea</taxon>
        <taxon>Nymphalidae</taxon>
        <taxon>Nymphalinae</taxon>
        <taxon>Euphydryas</taxon>
    </lineage>
</organism>
<evidence type="ECO:0000313" key="2">
    <source>
        <dbReference type="Proteomes" id="UP001153954"/>
    </source>
</evidence>
<accession>A0AAU9TJM2</accession>
<proteinExistence type="predicted"/>
<dbReference type="Pfam" id="PF05705">
    <property type="entry name" value="DUF829"/>
    <property type="match status" value="1"/>
</dbReference>
<dbReference type="GO" id="GO:0017171">
    <property type="term" value="F:serine hydrolase activity"/>
    <property type="evidence" value="ECO:0007669"/>
    <property type="project" value="TreeGrafter"/>
</dbReference>
<dbReference type="Proteomes" id="UP001153954">
    <property type="component" value="Unassembled WGS sequence"/>
</dbReference>
<gene>
    <name evidence="1" type="ORF">EEDITHA_LOCUS4006</name>
</gene>
<evidence type="ECO:0000313" key="1">
    <source>
        <dbReference type="EMBL" id="CAH2087784.1"/>
    </source>
</evidence>
<dbReference type="AlphaFoldDB" id="A0AAU9TJM2"/>
<comment type="caution">
    <text evidence="1">The sequence shown here is derived from an EMBL/GenBank/DDBJ whole genome shotgun (WGS) entry which is preliminary data.</text>
</comment>
<reference evidence="1" key="1">
    <citation type="submission" date="2022-03" db="EMBL/GenBank/DDBJ databases">
        <authorList>
            <person name="Tunstrom K."/>
        </authorList>
    </citation>
    <scope>NUCLEOTIDE SEQUENCE</scope>
</reference>
<dbReference type="EMBL" id="CAKOGL010000007">
    <property type="protein sequence ID" value="CAH2087784.1"/>
    <property type="molecule type" value="Genomic_DNA"/>
</dbReference>
<protein>
    <submittedName>
        <fullName evidence="1">Uncharacterized protein</fullName>
    </submittedName>
</protein>
<keyword evidence="2" id="KW-1185">Reference proteome</keyword>
<name>A0AAU9TJM2_EUPED</name>
<dbReference type="PANTHER" id="PTHR20908">
    <property type="entry name" value="LD15586P"/>
    <property type="match status" value="1"/>
</dbReference>
<dbReference type="InterPro" id="IPR008547">
    <property type="entry name" value="DUF829_TMEM53"/>
</dbReference>
<sequence>MEFLTSRYHMKTFHDAATVHYIRSSQLFHTTPCRAPALFLLSASDPVGAERSNRSAYEGWCKMGMQCTWQCWERSPHVQHFMKHRDEYASLVRAHVQRHALALAAPQRAHAL</sequence>